<gene>
    <name evidence="2" type="ORF">C7441_103242</name>
</gene>
<dbReference type="InterPro" id="IPR028087">
    <property type="entry name" value="Tad_N"/>
</dbReference>
<evidence type="ECO:0000259" key="1">
    <source>
        <dbReference type="Pfam" id="PF13400"/>
    </source>
</evidence>
<evidence type="ECO:0000313" key="3">
    <source>
        <dbReference type="Proteomes" id="UP000245396"/>
    </source>
</evidence>
<evidence type="ECO:0000313" key="2">
    <source>
        <dbReference type="EMBL" id="PWJ85385.1"/>
    </source>
</evidence>
<name>A0A316C6J7_PSESE</name>
<dbReference type="Proteomes" id="UP000245396">
    <property type="component" value="Unassembled WGS sequence"/>
</dbReference>
<dbReference type="OrthoDB" id="7630116at2"/>
<dbReference type="EMBL" id="QGGG01000003">
    <property type="protein sequence ID" value="PWJ85385.1"/>
    <property type="molecule type" value="Genomic_DNA"/>
</dbReference>
<dbReference type="AlphaFoldDB" id="A0A316C6J7"/>
<organism evidence="2 3">
    <name type="scientific">Pseudaminobacter salicylatoxidans</name>
    <dbReference type="NCBI Taxonomy" id="93369"/>
    <lineage>
        <taxon>Bacteria</taxon>
        <taxon>Pseudomonadati</taxon>
        <taxon>Pseudomonadota</taxon>
        <taxon>Alphaproteobacteria</taxon>
        <taxon>Hyphomicrobiales</taxon>
        <taxon>Phyllobacteriaceae</taxon>
        <taxon>Pseudaminobacter</taxon>
    </lineage>
</organism>
<reference evidence="2 3" key="1">
    <citation type="submission" date="2018-05" db="EMBL/GenBank/DDBJ databases">
        <title>Genomic Encyclopedia of Type Strains, Phase IV (KMG-IV): sequencing the most valuable type-strain genomes for metagenomic binning, comparative biology and taxonomic classification.</title>
        <authorList>
            <person name="Goeker M."/>
        </authorList>
    </citation>
    <scope>NUCLEOTIDE SEQUENCE [LARGE SCALE GENOMIC DNA]</scope>
    <source>
        <strain evidence="2 3">DSM 6986</strain>
    </source>
</reference>
<protein>
    <submittedName>
        <fullName evidence="2">Putative membrane protein</fullName>
    </submittedName>
</protein>
<comment type="caution">
    <text evidence="2">The sequence shown here is derived from an EMBL/GenBank/DDBJ whole genome shotgun (WGS) entry which is preliminary data.</text>
</comment>
<accession>A0A316C6J7</accession>
<dbReference type="STRING" id="1192868.GCA_000304395_00011"/>
<dbReference type="RefSeq" id="WP_109612196.1">
    <property type="nucleotide sequence ID" value="NZ_QGGG01000003.1"/>
</dbReference>
<keyword evidence="3" id="KW-1185">Reference proteome</keyword>
<sequence>MPPPGHFLSPGKSFFSNTSGNFAIMSAACLPVALVLAAVAIDEGSLYTERRAAQSIVDLAAITAAANLDKAETAVTTVFADNGISGVTVGRAGTRPPVDPAGFIKPTVNIEPGRYTGLATSAVGTRFSPGAKPYNAVRVTFAKNGTRHFGSALISPPVIATQATASVSAQAAFSIGSRLASLDGGILNQLLGDLTGSNLKLNLMDYRSLIDADVNLLSVFDQLNTRLKLNAASYTDVLGADVTVGQLVAAMAAVPGTDSQAKVVLDRLAGVLTGTAKVPLRALVDLGSTARVGVGQTSAGLPIVANVMEILTASAVLANGKNQVATGLKVNVLGLAGATVDIAIGEPPQSTPFYTVGETGALVRTAQTRIRIEAAVSGLGLLGDKLISLPVYADIAYAEGRLAEISCSTGRVESVRVKVDTTPGVADLRIGDVNSAMMKDFSRKPTVSPAKLVDVSLLGLGLISIHAQARAAVENIEPTKLSFTYQDITDRTIKTAHTKNLTSSLTRSLLGDLHLEARTLLGLKIGVPSGIASALGTTLGAVTAPVDSLLMNVLGLLGVRVGEADVRVEGATCGRSVLVQ</sequence>
<dbReference type="Pfam" id="PF13400">
    <property type="entry name" value="Tad"/>
    <property type="match status" value="1"/>
</dbReference>
<proteinExistence type="predicted"/>
<feature type="domain" description="Putative Flp pilus-assembly TadG-like N-terminal" evidence="1">
    <location>
        <begin position="20"/>
        <end position="66"/>
    </location>
</feature>